<reference evidence="3 5" key="2">
    <citation type="submission" date="2018-08" db="EMBL/GenBank/DDBJ databases">
        <title>Bacillus clarus sp. nov. strain PS00077A.</title>
        <authorList>
            <person name="Mendez Acevedo M."/>
            <person name="Carroll L."/>
            <person name="Mukherjee M."/>
            <person name="Wiedmann M."/>
            <person name="Kovac J."/>
        </authorList>
    </citation>
    <scope>NUCLEOTIDE SEQUENCE [LARGE SCALE GENOMIC DNA]</scope>
    <source>
        <strain evidence="3 5">PS00077A</strain>
    </source>
</reference>
<dbReference type="Proteomes" id="UP000264294">
    <property type="component" value="Unassembled WGS sequence"/>
</dbReference>
<protein>
    <submittedName>
        <fullName evidence="2">NAD dependent epimerase/dehydratase family protein</fullName>
    </submittedName>
    <submittedName>
        <fullName evidence="3">NAD(P)-dependent oxidoreductase</fullName>
    </submittedName>
</protein>
<accession>A0A090YXU4</accession>
<dbReference type="PATRIC" id="fig|1405.8.peg.3752"/>
<dbReference type="Pfam" id="PF01370">
    <property type="entry name" value="Epimerase"/>
    <property type="match status" value="1"/>
</dbReference>
<proteinExistence type="predicted"/>
<feature type="domain" description="NAD-dependent epimerase/dehydratase" evidence="1">
    <location>
        <begin position="13"/>
        <end position="214"/>
    </location>
</feature>
<dbReference type="InterPro" id="IPR036291">
    <property type="entry name" value="NAD(P)-bd_dom_sf"/>
</dbReference>
<dbReference type="EMBL" id="JMQC01000008">
    <property type="protein sequence ID" value="KFN02775.1"/>
    <property type="molecule type" value="Genomic_DNA"/>
</dbReference>
<keyword evidence="5" id="KW-1185">Reference proteome</keyword>
<reference evidence="2 4" key="1">
    <citation type="submission" date="2014-04" db="EMBL/GenBank/DDBJ databases">
        <authorList>
            <person name="Bishop-Lilly K.A."/>
            <person name="Broomall S.M."/>
            <person name="Chain P.S."/>
            <person name="Chertkov O."/>
            <person name="Coyne S.R."/>
            <person name="Daligault H.E."/>
            <person name="Davenport K.W."/>
            <person name="Erkkila T."/>
            <person name="Frey K.G."/>
            <person name="Gibbons H.S."/>
            <person name="Gu W."/>
            <person name="Jaissle J."/>
            <person name="Johnson S.L."/>
            <person name="Koroleva G.I."/>
            <person name="Ladner J.T."/>
            <person name="Lo C.-C."/>
            <person name="Minogue T.D."/>
            <person name="Munk C."/>
            <person name="Palacios G.F."/>
            <person name="Redden C.L."/>
            <person name="Rosenzweig C.N."/>
            <person name="Scholz M.B."/>
            <person name="Teshima H."/>
            <person name="Xu Y."/>
        </authorList>
    </citation>
    <scope>NUCLEOTIDE SEQUENCE [LARGE SCALE GENOMIC DNA]</scope>
    <source>
        <strain evidence="2 4">BHP</strain>
    </source>
</reference>
<dbReference type="SUPFAM" id="SSF51735">
    <property type="entry name" value="NAD(P)-binding Rossmann-fold domains"/>
    <property type="match status" value="1"/>
</dbReference>
<dbReference type="STRING" id="1405.B7492_06490"/>
<gene>
    <name evidence="3" type="ORF">D0U04_21035</name>
    <name evidence="2" type="ORF">DJ93_3646</name>
</gene>
<evidence type="ECO:0000313" key="2">
    <source>
        <dbReference type="EMBL" id="KFN02775.1"/>
    </source>
</evidence>
<dbReference type="InterPro" id="IPR001509">
    <property type="entry name" value="Epimerase_deHydtase"/>
</dbReference>
<evidence type="ECO:0000313" key="4">
    <source>
        <dbReference type="Proteomes" id="UP000029389"/>
    </source>
</evidence>
<evidence type="ECO:0000259" key="1">
    <source>
        <dbReference type="Pfam" id="PF01370"/>
    </source>
</evidence>
<organism evidence="2 4">
    <name type="scientific">Bacillus clarus</name>
    <dbReference type="NCBI Taxonomy" id="2338372"/>
    <lineage>
        <taxon>Bacteria</taxon>
        <taxon>Bacillati</taxon>
        <taxon>Bacillota</taxon>
        <taxon>Bacilli</taxon>
        <taxon>Bacillales</taxon>
        <taxon>Bacillaceae</taxon>
        <taxon>Bacillus</taxon>
        <taxon>Bacillus cereus group</taxon>
    </lineage>
</organism>
<evidence type="ECO:0000313" key="5">
    <source>
        <dbReference type="Proteomes" id="UP000264294"/>
    </source>
</evidence>
<sequence length="290" mass="34038">MFKGERVGDMKRVLIIGALTFVGYHLVNKMITEEVEVYGLDFDDLDSMSKMNEEKLFLIGRNALFTYYSIRDEGGWRAVEEEQFDTVYFCLYEPNQQNGFRNERIILQYLKRIVRMCEKDEVKLNLISSIEVGSGEESENKHLFTKVEEGMKKGKLQYSIFRVPTLYGPWQPSFMIYHQLMLSELDEKECRCTYEEKGRDLLYVEDVCEYLWENGTALENLGVYNLLSGKKSLWEKGMALLHAEDKMNKKNEEVRNEAVGVISIERNTPLEFGLNKQLAHIKKYKELYED</sequence>
<evidence type="ECO:0000313" key="3">
    <source>
        <dbReference type="EMBL" id="RFT64851.1"/>
    </source>
</evidence>
<comment type="caution">
    <text evidence="2">The sequence shown here is derived from an EMBL/GenBank/DDBJ whole genome shotgun (WGS) entry which is preliminary data.</text>
</comment>
<dbReference type="EMBL" id="QVOD01000032">
    <property type="protein sequence ID" value="RFT64851.1"/>
    <property type="molecule type" value="Genomic_DNA"/>
</dbReference>
<dbReference type="Proteomes" id="UP000029389">
    <property type="component" value="Unassembled WGS sequence"/>
</dbReference>
<dbReference type="AlphaFoldDB" id="A0A090YXU4"/>
<dbReference type="RefSeq" id="WP_042982454.1">
    <property type="nucleotide sequence ID" value="NZ_JMQC01000008.1"/>
</dbReference>
<name>A0A090YXU4_9BACI</name>
<dbReference type="Gene3D" id="3.40.50.720">
    <property type="entry name" value="NAD(P)-binding Rossmann-like Domain"/>
    <property type="match status" value="1"/>
</dbReference>